<dbReference type="EMBL" id="MH591081">
    <property type="protein sequence ID" value="AYC63817.1"/>
    <property type="molecule type" value="Genomic_DNA"/>
</dbReference>
<gene>
    <name evidence="2" type="primary">orf174</name>
</gene>
<geneLocation type="chloroplast" evidence="2"/>
<accession>A0A386AWT5</accession>
<dbReference type="AlphaFoldDB" id="A0A386AWT5"/>
<keyword evidence="2" id="KW-0934">Plastid</keyword>
<keyword evidence="1" id="KW-1133">Transmembrane helix</keyword>
<reference evidence="2" key="1">
    <citation type="submission" date="2018-07" db="EMBL/GenBank/DDBJ databases">
        <authorList>
            <person name="Quirk P.G."/>
            <person name="Krulwich T.A."/>
        </authorList>
    </citation>
    <scope>NUCLEOTIDE SEQUENCE</scope>
</reference>
<keyword evidence="1" id="KW-0812">Transmembrane</keyword>
<evidence type="ECO:0000313" key="2">
    <source>
        <dbReference type="EMBL" id="AYC63817.1"/>
    </source>
</evidence>
<keyword evidence="1" id="KW-0472">Membrane</keyword>
<protein>
    <submittedName>
        <fullName evidence="2">Uncharacterized protein</fullName>
    </submittedName>
</protein>
<evidence type="ECO:0000256" key="1">
    <source>
        <dbReference type="SAM" id="Phobius"/>
    </source>
</evidence>
<proteinExistence type="predicted"/>
<feature type="transmembrane region" description="Helical" evidence="1">
    <location>
        <begin position="152"/>
        <end position="170"/>
    </location>
</feature>
<keyword evidence="2" id="KW-0150">Chloroplast</keyword>
<name>A0A386AWT5_9CHLO</name>
<organism evidence="2">
    <name type="scientific">Dichotomosiphon tuberosus</name>
    <dbReference type="NCBI Taxonomy" id="118263"/>
    <lineage>
        <taxon>Eukaryota</taxon>
        <taxon>Viridiplantae</taxon>
        <taxon>Chlorophyta</taxon>
        <taxon>core chlorophytes</taxon>
        <taxon>Ulvophyceae</taxon>
        <taxon>TCBD clade</taxon>
        <taxon>Bryopsidales</taxon>
        <taxon>Halimedineae</taxon>
        <taxon>Dichotomosiphonaceae</taxon>
        <taxon>Dichotomosiphon</taxon>
    </lineage>
</organism>
<sequence length="174" mass="20320">MDDTPEHTKKIYGAETKDRKFKNSNMKVIRGSAGSVNTQLENEISKNPESKGFLLDNSNSTQNFNFCNVGDNFESGYYNHQDLQHSIKDDSKKFEADFPFEKYNGILLEEISKNLYNDMDNEKEVYINDDDEEEEYLVEELRFNKNKTFVKYKNAILLLFSILAISLLITQKQR</sequence>
<reference evidence="2" key="2">
    <citation type="journal article" date="2019" name="Mol. Phylogenet. Evol.">
        <title>Reassessment of the classification of bryopsidales (chlorophyta) based on chloroplast phylogenomic analyses.</title>
        <authorList>
            <person name="Cremen M.C."/>
            <person name="Leliaert F."/>
            <person name="West J."/>
            <person name="Lam D.W."/>
            <person name="Shimada S."/>
            <person name="Lopez-Bautista J.M."/>
            <person name="Verbruggen H."/>
        </authorList>
    </citation>
    <scope>NUCLEOTIDE SEQUENCE</scope>
</reference>